<dbReference type="InterPro" id="IPR052523">
    <property type="entry name" value="Trichothecene_AcTrans"/>
</dbReference>
<sequence>MKPRFINNLGFSDPYGSTSSRVDSLFSRSNSRPASNGMTVHRVGMDSPFFLKTMECLGKGECGTDSTSPDPLLDWVLTGNTDTNCKPLKDPPEKYRQEWFLWMAKYCGWFSLARSGLYALVDGTRVVAAAATAPPKAVSFGSMSGGEMGDNIREAGMQIGQDILANNLRMRALGTWQHGVQGEAGLANSTNFLYIVMFATLPEAQGKGCGKALLNFLGEVADADGVVGFLETAGERNTAFYSKGGYEVVAKSPVAGFTHEGGGVGMLRKARPRTQSIISTQDEDDKPPYCTFVAKRSSGPLANYCRLCGEHKAKHG</sequence>
<comment type="caution">
    <text evidence="2">The sequence shown here is derived from an EMBL/GenBank/DDBJ whole genome shotgun (WGS) entry which is preliminary data.</text>
</comment>
<dbReference type="SUPFAM" id="SSF55729">
    <property type="entry name" value="Acyl-CoA N-acyltransferases (Nat)"/>
    <property type="match status" value="1"/>
</dbReference>
<feature type="domain" description="N-acetyltransferase" evidence="1">
    <location>
        <begin position="124"/>
        <end position="284"/>
    </location>
</feature>
<organism evidence="2 3">
    <name type="scientific">Triparma retinervis</name>
    <dbReference type="NCBI Taxonomy" id="2557542"/>
    <lineage>
        <taxon>Eukaryota</taxon>
        <taxon>Sar</taxon>
        <taxon>Stramenopiles</taxon>
        <taxon>Ochrophyta</taxon>
        <taxon>Bolidophyceae</taxon>
        <taxon>Parmales</taxon>
        <taxon>Triparmaceae</taxon>
        <taxon>Triparma</taxon>
    </lineage>
</organism>
<dbReference type="PANTHER" id="PTHR42791:SF1">
    <property type="entry name" value="N-ACETYLTRANSFERASE DOMAIN-CONTAINING PROTEIN"/>
    <property type="match status" value="1"/>
</dbReference>
<dbReference type="InterPro" id="IPR000182">
    <property type="entry name" value="GNAT_dom"/>
</dbReference>
<keyword evidence="3" id="KW-1185">Reference proteome</keyword>
<proteinExistence type="predicted"/>
<dbReference type="AlphaFoldDB" id="A0A9W6ZQR8"/>
<dbReference type="CDD" id="cd04301">
    <property type="entry name" value="NAT_SF"/>
    <property type="match status" value="1"/>
</dbReference>
<evidence type="ECO:0000259" key="1">
    <source>
        <dbReference type="PROSITE" id="PS51186"/>
    </source>
</evidence>
<name>A0A9W6ZQR8_9STRA</name>
<reference evidence="2" key="1">
    <citation type="submission" date="2022-07" db="EMBL/GenBank/DDBJ databases">
        <title>Genome analysis of Parmales, a sister group of diatoms, reveals the evolutionary specialization of diatoms from phago-mixotrophs to photoautotrophs.</title>
        <authorList>
            <person name="Ban H."/>
            <person name="Sato S."/>
            <person name="Yoshikawa S."/>
            <person name="Kazumasa Y."/>
            <person name="Nakamura Y."/>
            <person name="Ichinomiya M."/>
            <person name="Saitoh K."/>
            <person name="Sato N."/>
            <person name="Blanc-Mathieu R."/>
            <person name="Endo H."/>
            <person name="Kuwata A."/>
            <person name="Ogata H."/>
        </authorList>
    </citation>
    <scope>NUCLEOTIDE SEQUENCE</scope>
</reference>
<dbReference type="EMBL" id="BRXZ01000980">
    <property type="protein sequence ID" value="GMH59054.1"/>
    <property type="molecule type" value="Genomic_DNA"/>
</dbReference>
<dbReference type="InterPro" id="IPR016181">
    <property type="entry name" value="Acyl_CoA_acyltransferase"/>
</dbReference>
<dbReference type="PANTHER" id="PTHR42791">
    <property type="entry name" value="GNAT FAMILY ACETYLTRANSFERASE"/>
    <property type="match status" value="1"/>
</dbReference>
<accession>A0A9W6ZQR8</accession>
<dbReference type="OrthoDB" id="512662at2759"/>
<protein>
    <recommendedName>
        <fullName evidence="1">N-acetyltransferase domain-containing protein</fullName>
    </recommendedName>
</protein>
<dbReference type="GO" id="GO:0016747">
    <property type="term" value="F:acyltransferase activity, transferring groups other than amino-acyl groups"/>
    <property type="evidence" value="ECO:0007669"/>
    <property type="project" value="InterPro"/>
</dbReference>
<evidence type="ECO:0000313" key="3">
    <source>
        <dbReference type="Proteomes" id="UP001165082"/>
    </source>
</evidence>
<dbReference type="Pfam" id="PF13508">
    <property type="entry name" value="Acetyltransf_7"/>
    <property type="match status" value="1"/>
</dbReference>
<gene>
    <name evidence="2" type="ORF">TrRE_jg9444</name>
</gene>
<evidence type="ECO:0000313" key="2">
    <source>
        <dbReference type="EMBL" id="GMH59054.1"/>
    </source>
</evidence>
<dbReference type="Proteomes" id="UP001165082">
    <property type="component" value="Unassembled WGS sequence"/>
</dbReference>
<dbReference type="PROSITE" id="PS51186">
    <property type="entry name" value="GNAT"/>
    <property type="match status" value="1"/>
</dbReference>
<dbReference type="Gene3D" id="3.40.630.30">
    <property type="match status" value="1"/>
</dbReference>